<evidence type="ECO:0000259" key="1">
    <source>
        <dbReference type="Pfam" id="PF13503"/>
    </source>
</evidence>
<proteinExistence type="predicted"/>
<sequence length="282" mass="33102">MSILQFEQALERIPTGAEHRLYLFVDGRQLPPYYQSYFPDEPIVESAAVYLYESDEEQSPYLLAVDDLVKQWFLRHRRGAEGFFFSSSWSIETLAEHFRQQIQVLSPYGTTSYLNMAHADVAWTLLSASCHWFWQPMDQVWLPTSLGWKVIDRSDFEPMVEFELPLQLTPVQWQQLSHIAWQSLLEAIYHHMKRHFPEVLFQQERGDLWVEAHAQIARQKGFVTRQDQLNYFNIIGWLGESAVAGEAYPDIYKLIHFPSQERTPTQRIRQAARCAKQYALGV</sequence>
<dbReference type="Proteomes" id="UP000184159">
    <property type="component" value="Unassembled WGS sequence"/>
</dbReference>
<protein>
    <recommendedName>
        <fullName evidence="1">DUF4123 domain-containing protein</fullName>
    </recommendedName>
</protein>
<evidence type="ECO:0000313" key="3">
    <source>
        <dbReference type="Proteomes" id="UP000184159"/>
    </source>
</evidence>
<dbReference type="EMBL" id="FQUH01000006">
    <property type="protein sequence ID" value="SHF17056.1"/>
    <property type="molecule type" value="Genomic_DNA"/>
</dbReference>
<dbReference type="InterPro" id="IPR025391">
    <property type="entry name" value="DUF4123"/>
</dbReference>
<dbReference type="RefSeq" id="WP_072957757.1">
    <property type="nucleotide sequence ID" value="NZ_FQUH01000006.1"/>
</dbReference>
<feature type="domain" description="DUF4123" evidence="1">
    <location>
        <begin position="21"/>
        <end position="128"/>
    </location>
</feature>
<dbReference type="AlphaFoldDB" id="A0A1M4ZHJ2"/>
<gene>
    <name evidence="2" type="ORF">SAMN02745781_01602</name>
</gene>
<accession>A0A1M4ZHJ2</accession>
<dbReference type="Pfam" id="PF13503">
    <property type="entry name" value="DUF4123"/>
    <property type="match status" value="1"/>
</dbReference>
<organism evidence="2 3">
    <name type="scientific">Vibrio gazogenes DSM 21264 = NBRC 103151</name>
    <dbReference type="NCBI Taxonomy" id="1123492"/>
    <lineage>
        <taxon>Bacteria</taxon>
        <taxon>Pseudomonadati</taxon>
        <taxon>Pseudomonadota</taxon>
        <taxon>Gammaproteobacteria</taxon>
        <taxon>Vibrionales</taxon>
        <taxon>Vibrionaceae</taxon>
        <taxon>Vibrio</taxon>
    </lineage>
</organism>
<evidence type="ECO:0000313" key="2">
    <source>
        <dbReference type="EMBL" id="SHF17056.1"/>
    </source>
</evidence>
<name>A0A1M4ZHJ2_VIBGA</name>
<reference evidence="3" key="1">
    <citation type="submission" date="2016-11" db="EMBL/GenBank/DDBJ databases">
        <authorList>
            <person name="Varghese N."/>
            <person name="Submissions S."/>
        </authorList>
    </citation>
    <scope>NUCLEOTIDE SEQUENCE [LARGE SCALE GENOMIC DNA]</scope>
    <source>
        <strain evidence="3">DSM 21264</strain>
    </source>
</reference>
<keyword evidence="3" id="KW-1185">Reference proteome</keyword>